<proteinExistence type="predicted"/>
<comment type="caution">
    <text evidence="1">The sequence shown here is derived from an EMBL/GenBank/DDBJ whole genome shotgun (WGS) entry which is preliminary data.</text>
</comment>
<dbReference type="EMBL" id="MIJE01000032">
    <property type="protein sequence ID" value="OEF96219.1"/>
    <property type="molecule type" value="Genomic_DNA"/>
</dbReference>
<evidence type="ECO:0008006" key="3">
    <source>
        <dbReference type="Google" id="ProtNLM"/>
    </source>
</evidence>
<accession>A0A1E5G0I5</accession>
<evidence type="ECO:0000313" key="2">
    <source>
        <dbReference type="Proteomes" id="UP000094296"/>
    </source>
</evidence>
<keyword evidence="2" id="KW-1185">Reference proteome</keyword>
<evidence type="ECO:0000313" key="1">
    <source>
        <dbReference type="EMBL" id="OEF96219.1"/>
    </source>
</evidence>
<gene>
    <name evidence="1" type="ORF">BHF68_08620</name>
</gene>
<dbReference type="Pfam" id="PF14006">
    <property type="entry name" value="YqzL"/>
    <property type="match status" value="1"/>
</dbReference>
<protein>
    <recommendedName>
        <fullName evidence="3">YqzL family protein</fullName>
    </recommendedName>
</protein>
<organism evidence="1 2">
    <name type="scientific">Desulfuribacillus alkaliarsenatis</name>
    <dbReference type="NCBI Taxonomy" id="766136"/>
    <lineage>
        <taxon>Bacteria</taxon>
        <taxon>Bacillati</taxon>
        <taxon>Bacillota</taxon>
        <taxon>Desulfuribacillia</taxon>
        <taxon>Desulfuribacillales</taxon>
        <taxon>Desulfuribacillaceae</taxon>
        <taxon>Desulfuribacillus</taxon>
    </lineage>
</organism>
<reference evidence="1 2" key="1">
    <citation type="submission" date="2016-09" db="EMBL/GenBank/DDBJ databases">
        <title>Draft genome sequence for the type strain of Desulfuribacillus alkaliarsenatis AHT28, an obligately anaerobic, sulfidogenic bacterium isolated from Russian soda lake sediments.</title>
        <authorList>
            <person name="Abin C.A."/>
            <person name="Hollibaugh J.T."/>
        </authorList>
    </citation>
    <scope>NUCLEOTIDE SEQUENCE [LARGE SCALE GENOMIC DNA]</scope>
    <source>
        <strain evidence="1 2">AHT28</strain>
    </source>
</reference>
<dbReference type="AlphaFoldDB" id="A0A1E5G0I5"/>
<dbReference type="STRING" id="766136.BHF68_08620"/>
<name>A0A1E5G0I5_9FIRM</name>
<dbReference type="InterPro" id="IPR025617">
    <property type="entry name" value="YqzL"/>
</dbReference>
<dbReference type="RefSeq" id="WP_069643725.1">
    <property type="nucleotide sequence ID" value="NZ_MIJE01000032.1"/>
</dbReference>
<sequence>MILTAGKYFQHEILVIAETTVKQVNKKERFDYMKNFSWNYFSLSGKVESYLLYKDLTNAVTEDGEVQDESVERNQDL</sequence>
<dbReference type="Proteomes" id="UP000094296">
    <property type="component" value="Unassembled WGS sequence"/>
</dbReference>